<dbReference type="EMBL" id="JARJLG010000044">
    <property type="protein sequence ID" value="KAJ7762059.1"/>
    <property type="molecule type" value="Genomic_DNA"/>
</dbReference>
<keyword evidence="2" id="KW-0732">Signal</keyword>
<keyword evidence="1" id="KW-0378">Hydrolase</keyword>
<dbReference type="InterPro" id="IPR007312">
    <property type="entry name" value="Phosphoesterase"/>
</dbReference>
<evidence type="ECO:0000256" key="1">
    <source>
        <dbReference type="ARBA" id="ARBA00022801"/>
    </source>
</evidence>
<evidence type="ECO:0000256" key="2">
    <source>
        <dbReference type="SAM" id="SignalP"/>
    </source>
</evidence>
<evidence type="ECO:0000313" key="3">
    <source>
        <dbReference type="EMBL" id="KAJ7762059.1"/>
    </source>
</evidence>
<dbReference type="Pfam" id="PF04185">
    <property type="entry name" value="Phosphoesterase"/>
    <property type="match status" value="1"/>
</dbReference>
<dbReference type="GO" id="GO:0016788">
    <property type="term" value="F:hydrolase activity, acting on ester bonds"/>
    <property type="evidence" value="ECO:0007669"/>
    <property type="project" value="InterPro"/>
</dbReference>
<comment type="caution">
    <text evidence="3">The sequence shown here is derived from an EMBL/GenBank/DDBJ whole genome shotgun (WGS) entry which is preliminary data.</text>
</comment>
<evidence type="ECO:0000313" key="4">
    <source>
        <dbReference type="Proteomes" id="UP001215280"/>
    </source>
</evidence>
<gene>
    <name evidence="3" type="ORF">DFH07DRAFT_1020365</name>
</gene>
<organism evidence="3 4">
    <name type="scientific">Mycena maculata</name>
    <dbReference type="NCBI Taxonomy" id="230809"/>
    <lineage>
        <taxon>Eukaryota</taxon>
        <taxon>Fungi</taxon>
        <taxon>Dikarya</taxon>
        <taxon>Basidiomycota</taxon>
        <taxon>Agaricomycotina</taxon>
        <taxon>Agaricomycetes</taxon>
        <taxon>Agaricomycetidae</taxon>
        <taxon>Agaricales</taxon>
        <taxon>Marasmiineae</taxon>
        <taxon>Mycenaceae</taxon>
        <taxon>Mycena</taxon>
    </lineage>
</organism>
<feature type="chain" id="PRO_5042152284" evidence="2">
    <location>
        <begin position="21"/>
        <end position="482"/>
    </location>
</feature>
<protein>
    <submittedName>
        <fullName evidence="3">Phosphoesterase family-domain-containing protein</fullName>
    </submittedName>
</protein>
<dbReference type="PANTHER" id="PTHR31956">
    <property type="entry name" value="NON-SPECIFIC PHOSPHOLIPASE C4-RELATED"/>
    <property type="match status" value="1"/>
</dbReference>
<accession>A0AAD7JG78</accession>
<reference evidence="3" key="1">
    <citation type="submission" date="2023-03" db="EMBL/GenBank/DDBJ databases">
        <title>Massive genome expansion in bonnet fungi (Mycena s.s.) driven by repeated elements and novel gene families across ecological guilds.</title>
        <authorList>
            <consortium name="Lawrence Berkeley National Laboratory"/>
            <person name="Harder C.B."/>
            <person name="Miyauchi S."/>
            <person name="Viragh M."/>
            <person name="Kuo A."/>
            <person name="Thoen E."/>
            <person name="Andreopoulos B."/>
            <person name="Lu D."/>
            <person name="Skrede I."/>
            <person name="Drula E."/>
            <person name="Henrissat B."/>
            <person name="Morin E."/>
            <person name="Kohler A."/>
            <person name="Barry K."/>
            <person name="LaButti K."/>
            <person name="Morin E."/>
            <person name="Salamov A."/>
            <person name="Lipzen A."/>
            <person name="Mereny Z."/>
            <person name="Hegedus B."/>
            <person name="Baldrian P."/>
            <person name="Stursova M."/>
            <person name="Weitz H."/>
            <person name="Taylor A."/>
            <person name="Grigoriev I.V."/>
            <person name="Nagy L.G."/>
            <person name="Martin F."/>
            <person name="Kauserud H."/>
        </authorList>
    </citation>
    <scope>NUCLEOTIDE SEQUENCE</scope>
    <source>
        <strain evidence="3">CBHHK188m</strain>
    </source>
</reference>
<dbReference type="InterPro" id="IPR017850">
    <property type="entry name" value="Alkaline_phosphatase_core_sf"/>
</dbReference>
<feature type="signal peptide" evidence="2">
    <location>
        <begin position="1"/>
        <end position="20"/>
    </location>
</feature>
<dbReference type="PANTHER" id="PTHR31956:SF25">
    <property type="entry name" value="SPECIFIC PHOSPHOLIPASE C, PUTATIVE-RELATED"/>
    <property type="match status" value="1"/>
</dbReference>
<name>A0AAD7JG78_9AGAR</name>
<dbReference type="Proteomes" id="UP001215280">
    <property type="component" value="Unassembled WGS sequence"/>
</dbReference>
<proteinExistence type="predicted"/>
<dbReference type="GO" id="GO:0009395">
    <property type="term" value="P:phospholipid catabolic process"/>
    <property type="evidence" value="ECO:0007669"/>
    <property type="project" value="TreeGrafter"/>
</dbReference>
<dbReference type="Gene3D" id="3.40.720.10">
    <property type="entry name" value="Alkaline Phosphatase, subunit A"/>
    <property type="match status" value="2"/>
</dbReference>
<dbReference type="AlphaFoldDB" id="A0AAD7JG78"/>
<sequence>MKANTTVAQAFLGLLASSTALVDNITSLFGNSSSEAVESPTDPTINPPPFGYAAGSPASVANLKDKIKHVVWIILENRSFDNILGGVNRTGLDNPFNNGDVCNPVDVTKPNGTTLCTRLKDYDSVANDPDHSITGNNFEFYGTYAPSNADIQSGKITATNQGFVNKQTLSYPTITSDLAAAQVLGYYSEAEVPTMVDLVDEFTTFNYWFSCIPGPTNPNRACALSGTSDGHGFNDLSFETSTLDINSIFETASANDISWFNYDGTNGAFPPDSLFYIWTALNARSNVVPIENFFQDAYLGLLPQLSYLNPSCCGANTNSMHPDGNVSYGQVFVKQIYDAVRQGPHWEDTLLILTYDEAGGFHDHVPSPLAVKTDNHSYTEIADDGAIYTFNFDRLGGRMPTWLISPYVQKGYIENMGTNPATSAVEAYSATSILKTLGLLWDLEDFTPRVSNSPSFDHLIGTTLRTDAPAYLTPPVPFPFDP</sequence>
<dbReference type="FunFam" id="3.40.720.10:FF:000052">
    <property type="entry name" value="Phosphatidylglycerol specific phospholipase, putative"/>
    <property type="match status" value="1"/>
</dbReference>
<keyword evidence="4" id="KW-1185">Reference proteome</keyword>